<evidence type="ECO:0000256" key="2">
    <source>
        <dbReference type="ARBA" id="ARBA00022475"/>
    </source>
</evidence>
<evidence type="ECO:0000313" key="10">
    <source>
        <dbReference type="Proteomes" id="UP000614216"/>
    </source>
</evidence>
<feature type="domain" description="MacB-like periplasmic core" evidence="8">
    <location>
        <begin position="20"/>
        <end position="246"/>
    </location>
</feature>
<evidence type="ECO:0000256" key="1">
    <source>
        <dbReference type="ARBA" id="ARBA00004651"/>
    </source>
</evidence>
<evidence type="ECO:0000256" key="3">
    <source>
        <dbReference type="ARBA" id="ARBA00022692"/>
    </source>
</evidence>
<sequence>MLRNHFVIAFRNIWREKTFSFLNIAGLSVGICCALILILYVNNEFSYDKHHENAENLYRLNTVFPGSGGDGMPTGSPPIAWALKEELPEIDNVVRVVNPPQVEKNLFRYRDKMFYETRGFLVDSTFFDVFNYQFIEGEPQTALDRPGTVVIKESIAKKIFPEASSLGQLITIINGDDPHEYEVTGVIADKQGNSHIDANFFITMNSPGWGELINSITTWAGQNFVYSYMSIKDGTDPAQLERKINDVLQKRGAEHFQTQGRTKELRMMPVKDIHLYSGNDLDLSINGSIERVSIISLIGFFILVIACVNFVNLATAKAGKRALEIGIRKTLGAQRGSLIIQFFMEVVLFILFAALLGFLLLDIFLPFFNYLMGQKLDLMSLFTPDILMTIVTVLLVTAIISGSYPALLLSSYQPAKVLKQKVAVSSGAQWFRKGLVVFQFVVSIVLIGAVTIMVQQMDYMSNYDMGFSSGSKIVVPLNTPTAKATYQNMQQELGNIAGVQYVTATSYLPGDQVFNDLRVYTEGQTIHDGVLTGINRVDYDYLETLKIQIIAGRGFIREIAGNERDVILNRKAVEDYGYTPEEIIGREVYTDSFSGEQFSFTVIGVVEDFNQRSLHYGIEPLMLQHRQEESYEYMLVTVSPESFKPVLAHMQNRWGEIVQDTPWEYSELDQSLRSKYEADQKAITLIFSASIIAIIIACLGLFGLSLFAAQKRQKEISIRKVFGASVKQLMRMQYKSFFTMILIALLIAIPLIYYGMGQWLAGFVYKVEIGVGVFVLSGVVAFAIAILTVSYQSVKVALANPVDILRNE</sequence>
<name>A0A937FU01_9BACT</name>
<feature type="transmembrane region" description="Helical" evidence="6">
    <location>
        <begin position="682"/>
        <end position="709"/>
    </location>
</feature>
<dbReference type="AlphaFoldDB" id="A0A937FU01"/>
<dbReference type="PANTHER" id="PTHR30572">
    <property type="entry name" value="MEMBRANE COMPONENT OF TRANSPORTER-RELATED"/>
    <property type="match status" value="1"/>
</dbReference>
<dbReference type="GO" id="GO:0005886">
    <property type="term" value="C:plasma membrane"/>
    <property type="evidence" value="ECO:0007669"/>
    <property type="project" value="UniProtKB-SubCell"/>
</dbReference>
<feature type="domain" description="MacB-like periplasmic core" evidence="8">
    <location>
        <begin position="447"/>
        <end position="613"/>
    </location>
</feature>
<comment type="subcellular location">
    <subcellularLocation>
        <location evidence="1">Cell membrane</location>
        <topology evidence="1">Multi-pass membrane protein</topology>
    </subcellularLocation>
</comment>
<keyword evidence="5 6" id="KW-0472">Membrane</keyword>
<dbReference type="InterPro" id="IPR003838">
    <property type="entry name" value="ABC3_permease_C"/>
</dbReference>
<keyword evidence="10" id="KW-1185">Reference proteome</keyword>
<keyword evidence="3 6" id="KW-0812">Transmembrane</keyword>
<feature type="transmembrane region" description="Helical" evidence="6">
    <location>
        <begin position="430"/>
        <end position="454"/>
    </location>
</feature>
<feature type="domain" description="ABC3 transporter permease C-terminal" evidence="7">
    <location>
        <begin position="688"/>
        <end position="797"/>
    </location>
</feature>
<evidence type="ECO:0000313" key="9">
    <source>
        <dbReference type="EMBL" id="MBL6444898.1"/>
    </source>
</evidence>
<feature type="transmembrane region" description="Helical" evidence="6">
    <location>
        <begin position="294"/>
        <end position="316"/>
    </location>
</feature>
<dbReference type="InterPro" id="IPR050250">
    <property type="entry name" value="Macrolide_Exporter_MacB"/>
</dbReference>
<feature type="transmembrane region" description="Helical" evidence="6">
    <location>
        <begin position="337"/>
        <end position="366"/>
    </location>
</feature>
<feature type="domain" description="ABC3 transporter permease C-terminal" evidence="7">
    <location>
        <begin position="297"/>
        <end position="413"/>
    </location>
</feature>
<dbReference type="Pfam" id="PF12704">
    <property type="entry name" value="MacB_PCD"/>
    <property type="match status" value="2"/>
</dbReference>
<dbReference type="PANTHER" id="PTHR30572:SF18">
    <property type="entry name" value="ABC-TYPE MACROLIDE FAMILY EXPORT SYSTEM PERMEASE COMPONENT 2"/>
    <property type="match status" value="1"/>
</dbReference>
<accession>A0A937FU01</accession>
<dbReference type="Proteomes" id="UP000614216">
    <property type="component" value="Unassembled WGS sequence"/>
</dbReference>
<dbReference type="RefSeq" id="WP_202854438.1">
    <property type="nucleotide sequence ID" value="NZ_JAEUGD010000002.1"/>
</dbReference>
<evidence type="ECO:0000256" key="5">
    <source>
        <dbReference type="ARBA" id="ARBA00023136"/>
    </source>
</evidence>
<protein>
    <submittedName>
        <fullName evidence="9">ABC transporter permease</fullName>
    </submittedName>
</protein>
<reference evidence="9" key="1">
    <citation type="submission" date="2021-01" db="EMBL/GenBank/DDBJ databases">
        <title>Fulvivirga kasyanovii gen. nov., sp nov., a novel member of the phylum Bacteroidetes isolated from seawater in a mussel farm.</title>
        <authorList>
            <person name="Zhao L.-H."/>
            <person name="Wang Z.-J."/>
        </authorList>
    </citation>
    <scope>NUCLEOTIDE SEQUENCE</scope>
    <source>
        <strain evidence="9">29W222</strain>
    </source>
</reference>
<feature type="transmembrane region" description="Helical" evidence="6">
    <location>
        <begin position="769"/>
        <end position="789"/>
    </location>
</feature>
<proteinExistence type="predicted"/>
<feature type="transmembrane region" description="Helical" evidence="6">
    <location>
        <begin position="737"/>
        <end position="757"/>
    </location>
</feature>
<dbReference type="InterPro" id="IPR025857">
    <property type="entry name" value="MacB_PCD"/>
</dbReference>
<evidence type="ECO:0000256" key="4">
    <source>
        <dbReference type="ARBA" id="ARBA00022989"/>
    </source>
</evidence>
<comment type="caution">
    <text evidence="9">The sequence shown here is derived from an EMBL/GenBank/DDBJ whole genome shotgun (WGS) entry which is preliminary data.</text>
</comment>
<keyword evidence="4 6" id="KW-1133">Transmembrane helix</keyword>
<evidence type="ECO:0000259" key="8">
    <source>
        <dbReference type="Pfam" id="PF12704"/>
    </source>
</evidence>
<evidence type="ECO:0000259" key="7">
    <source>
        <dbReference type="Pfam" id="PF02687"/>
    </source>
</evidence>
<dbReference type="GO" id="GO:0022857">
    <property type="term" value="F:transmembrane transporter activity"/>
    <property type="evidence" value="ECO:0007669"/>
    <property type="project" value="TreeGrafter"/>
</dbReference>
<feature type="transmembrane region" description="Helical" evidence="6">
    <location>
        <begin position="21"/>
        <end position="41"/>
    </location>
</feature>
<gene>
    <name evidence="9" type="ORF">JMN32_01165</name>
</gene>
<keyword evidence="2" id="KW-1003">Cell membrane</keyword>
<evidence type="ECO:0000256" key="6">
    <source>
        <dbReference type="SAM" id="Phobius"/>
    </source>
</evidence>
<dbReference type="EMBL" id="JAEUGD010000002">
    <property type="protein sequence ID" value="MBL6444898.1"/>
    <property type="molecule type" value="Genomic_DNA"/>
</dbReference>
<feature type="transmembrane region" description="Helical" evidence="6">
    <location>
        <begin position="386"/>
        <end position="409"/>
    </location>
</feature>
<organism evidence="9 10">
    <name type="scientific">Fulvivirga marina</name>
    <dbReference type="NCBI Taxonomy" id="2494733"/>
    <lineage>
        <taxon>Bacteria</taxon>
        <taxon>Pseudomonadati</taxon>
        <taxon>Bacteroidota</taxon>
        <taxon>Cytophagia</taxon>
        <taxon>Cytophagales</taxon>
        <taxon>Fulvivirgaceae</taxon>
        <taxon>Fulvivirga</taxon>
    </lineage>
</organism>
<dbReference type="Pfam" id="PF02687">
    <property type="entry name" value="FtsX"/>
    <property type="match status" value="2"/>
</dbReference>